<evidence type="ECO:0000313" key="2">
    <source>
        <dbReference type="EMBL" id="ETS79524.1"/>
    </source>
</evidence>
<evidence type="ECO:0000313" key="3">
    <source>
        <dbReference type="Proteomes" id="UP000030651"/>
    </source>
</evidence>
<dbReference type="RefSeq" id="XP_007836149.1">
    <property type="nucleotide sequence ID" value="XM_007837958.1"/>
</dbReference>
<feature type="transmembrane region" description="Helical" evidence="1">
    <location>
        <begin position="341"/>
        <end position="358"/>
    </location>
</feature>
<accession>W3X0G8</accession>
<gene>
    <name evidence="2" type="ORF">PFICI_09377</name>
</gene>
<feature type="transmembrane region" description="Helical" evidence="1">
    <location>
        <begin position="313"/>
        <end position="335"/>
    </location>
</feature>
<dbReference type="HOGENOM" id="CLU_735746_0_0_1"/>
<feature type="transmembrane region" description="Helical" evidence="1">
    <location>
        <begin position="102"/>
        <end position="123"/>
    </location>
</feature>
<feature type="transmembrane region" description="Helical" evidence="1">
    <location>
        <begin position="229"/>
        <end position="250"/>
    </location>
</feature>
<dbReference type="OrthoDB" id="3009728at2759"/>
<reference evidence="3" key="1">
    <citation type="journal article" date="2015" name="BMC Genomics">
        <title>Genomic and transcriptomic analysis of the endophytic fungus Pestalotiopsis fici reveals its lifestyle and high potential for synthesis of natural products.</title>
        <authorList>
            <person name="Wang X."/>
            <person name="Zhang X."/>
            <person name="Liu L."/>
            <person name="Xiang M."/>
            <person name="Wang W."/>
            <person name="Sun X."/>
            <person name="Che Y."/>
            <person name="Guo L."/>
            <person name="Liu G."/>
            <person name="Guo L."/>
            <person name="Wang C."/>
            <person name="Yin W.B."/>
            <person name="Stadler M."/>
            <person name="Zhang X."/>
            <person name="Liu X."/>
        </authorList>
    </citation>
    <scope>NUCLEOTIDE SEQUENCE [LARGE SCALE GENOMIC DNA]</scope>
    <source>
        <strain evidence="3">W106-1 / CGMCC3.15140</strain>
    </source>
</reference>
<evidence type="ECO:0000256" key="1">
    <source>
        <dbReference type="SAM" id="Phobius"/>
    </source>
</evidence>
<feature type="transmembrane region" description="Helical" evidence="1">
    <location>
        <begin position="12"/>
        <end position="31"/>
    </location>
</feature>
<keyword evidence="1" id="KW-1133">Transmembrane helix</keyword>
<feature type="transmembrane region" description="Helical" evidence="1">
    <location>
        <begin position="176"/>
        <end position="199"/>
    </location>
</feature>
<sequence>MLFDTTVLLTRAGLIASLIISSIQPVVGYRITRSYHQFAQIPKTYQNNIIHRPISNETQCLAYYERYTNTSVYDDTTIGHQSAVLLDNCIIEQMQQYQQSEMGAISVVLGLLPAGLTQIGLSTSHFSLLASRRPVLATLLSFGALTVLPMDAETLPSLRQPVRVPTRPGFLGSNSVAIKALVTTIEYLVALGAVANVLWEVYFLTYQSVCWAAIQLLQMQGLPETVVPLFWALFPVVAQLLSHLAMWIQLYRRKRKYGEKGTPYEFTTWPPSLWTRVITELTPSSWGSPLVAPEVRGIERGSLLMLELAVTQVVNLCSIAHVFMGTIILSTMQFISLRNAVIILVRLLSGTIIVRAVVQYELHGMREVSQEKGLGRQRDVSVAIDSHYVGQGKPQSHTRDGGY</sequence>
<keyword evidence="1" id="KW-0812">Transmembrane</keyword>
<dbReference type="GeneID" id="19274390"/>
<dbReference type="EMBL" id="KI912114">
    <property type="protein sequence ID" value="ETS79524.1"/>
    <property type="molecule type" value="Genomic_DNA"/>
</dbReference>
<dbReference type="AlphaFoldDB" id="W3X0G8"/>
<name>W3X0G8_PESFW</name>
<keyword evidence="3" id="KW-1185">Reference proteome</keyword>
<dbReference type="Proteomes" id="UP000030651">
    <property type="component" value="Unassembled WGS sequence"/>
</dbReference>
<dbReference type="InParanoid" id="W3X0G8"/>
<dbReference type="KEGG" id="pfy:PFICI_09377"/>
<proteinExistence type="predicted"/>
<organism evidence="2 3">
    <name type="scientific">Pestalotiopsis fici (strain W106-1 / CGMCC3.15140)</name>
    <dbReference type="NCBI Taxonomy" id="1229662"/>
    <lineage>
        <taxon>Eukaryota</taxon>
        <taxon>Fungi</taxon>
        <taxon>Dikarya</taxon>
        <taxon>Ascomycota</taxon>
        <taxon>Pezizomycotina</taxon>
        <taxon>Sordariomycetes</taxon>
        <taxon>Xylariomycetidae</taxon>
        <taxon>Amphisphaeriales</taxon>
        <taxon>Sporocadaceae</taxon>
        <taxon>Pestalotiopsis</taxon>
    </lineage>
</organism>
<keyword evidence="1" id="KW-0472">Membrane</keyword>
<protein>
    <submittedName>
        <fullName evidence="2">Uncharacterized protein</fullName>
    </submittedName>
</protein>
<dbReference type="OMA" id="CPKEFEA"/>